<keyword evidence="10 11" id="KW-0511">Multifunctional enzyme</keyword>
<evidence type="ECO:0000256" key="8">
    <source>
        <dbReference type="ARBA" id="ARBA00022833"/>
    </source>
</evidence>
<keyword evidence="6 11" id="KW-0547">Nucleotide-binding</keyword>
<comment type="subcellular location">
    <subcellularLocation>
        <location evidence="1">Cytoplasm</location>
        <location evidence="1">Cytosol</location>
    </subcellularLocation>
</comment>
<evidence type="ECO:0000256" key="3">
    <source>
        <dbReference type="ARBA" id="ARBA00022679"/>
    </source>
</evidence>
<protein>
    <recommendedName>
        <fullName evidence="13">Rhodanese domain-containing protein</fullName>
    </recommendedName>
</protein>
<keyword evidence="8 11" id="KW-0862">Zinc</keyword>
<feature type="binding site" evidence="11">
    <location>
        <position position="173"/>
    </location>
    <ligand>
        <name>Zn(2+)</name>
        <dbReference type="ChEBI" id="CHEBI:29105"/>
    </ligand>
</feature>
<keyword evidence="3 11" id="KW-0808">Transferase</keyword>
<dbReference type="NCBIfam" id="NF004281">
    <property type="entry name" value="PRK05690.1"/>
    <property type="match status" value="1"/>
</dbReference>
<dbReference type="eggNOG" id="KOG2017">
    <property type="taxonomic scope" value="Eukaryota"/>
</dbReference>
<dbReference type="OrthoDB" id="10261062at2759"/>
<comment type="caution">
    <text evidence="11">Lacks conserved residue(s) required for the propagation of feature annotation.</text>
</comment>
<evidence type="ECO:0000256" key="6">
    <source>
        <dbReference type="ARBA" id="ARBA00022741"/>
    </source>
</evidence>
<dbReference type="GO" id="GO:0032447">
    <property type="term" value="P:protein urmylation"/>
    <property type="evidence" value="ECO:0007669"/>
    <property type="project" value="TreeGrafter"/>
</dbReference>
<dbReference type="InterPro" id="IPR045886">
    <property type="entry name" value="ThiF/MoeB/HesA"/>
</dbReference>
<comment type="cofactor">
    <cofactor evidence="11">
        <name>Zn(2+)</name>
        <dbReference type="ChEBI" id="CHEBI:29105"/>
    </cofactor>
    <text evidence="11">Binds 1 zinc ion per subunit.</text>
</comment>
<dbReference type="GO" id="GO:0046872">
    <property type="term" value="F:metal ion binding"/>
    <property type="evidence" value="ECO:0007669"/>
    <property type="project" value="UniProtKB-KW"/>
</dbReference>
<dbReference type="GO" id="GO:0070566">
    <property type="term" value="F:adenylyltransferase activity"/>
    <property type="evidence" value="ECO:0007669"/>
    <property type="project" value="InterPro"/>
</dbReference>
<gene>
    <name evidence="11" type="primary">UBA4</name>
    <name evidence="14" type="ORF">AMAG_14089</name>
</gene>
<dbReference type="Gene3D" id="3.40.250.10">
    <property type="entry name" value="Rhodanese-like domain"/>
    <property type="match status" value="1"/>
</dbReference>
<dbReference type="STRING" id="578462.A0A0L0T491"/>
<name>A0A0L0T491_ALLM3</name>
<dbReference type="Pfam" id="PF00899">
    <property type="entry name" value="ThiF"/>
    <property type="match status" value="1"/>
</dbReference>
<evidence type="ECO:0000256" key="5">
    <source>
        <dbReference type="ARBA" id="ARBA00022723"/>
    </source>
</evidence>
<comment type="pathway">
    <text evidence="11">tRNA modification; 5-methoxycarbonylmethyl-2-thiouridine-tRNA biosynthesis.</text>
</comment>
<dbReference type="InterPro" id="IPR035985">
    <property type="entry name" value="Ubiquitin-activating_enz"/>
</dbReference>
<evidence type="ECO:0000256" key="2">
    <source>
        <dbReference type="ARBA" id="ARBA00022490"/>
    </source>
</evidence>
<dbReference type="GO" id="GO:0002143">
    <property type="term" value="P:tRNA wobble position uridine thiolation"/>
    <property type="evidence" value="ECO:0007669"/>
    <property type="project" value="InterPro"/>
</dbReference>
<feature type="binding site" evidence="11">
    <location>
        <position position="170"/>
    </location>
    <ligand>
        <name>Zn(2+)</name>
        <dbReference type="ChEBI" id="CHEBI:29105"/>
    </ligand>
</feature>
<dbReference type="InterPro" id="IPR036873">
    <property type="entry name" value="Rhodanese-like_dom_sf"/>
</dbReference>
<dbReference type="PANTHER" id="PTHR10953:SF102">
    <property type="entry name" value="ADENYLYLTRANSFERASE AND SULFURTRANSFERASE MOCS3"/>
    <property type="match status" value="1"/>
</dbReference>
<feature type="binding site" evidence="11">
    <location>
        <begin position="129"/>
        <end position="130"/>
    </location>
    <ligand>
        <name>ATP</name>
        <dbReference type="ChEBI" id="CHEBI:30616"/>
    </ligand>
</feature>
<feature type="binding site" evidence="11">
    <location>
        <position position="245"/>
    </location>
    <ligand>
        <name>Zn(2+)</name>
        <dbReference type="ChEBI" id="CHEBI:29105"/>
    </ligand>
</feature>
<keyword evidence="9 11" id="KW-0067">ATP-binding</keyword>
<dbReference type="HAMAP" id="MF_03049">
    <property type="entry name" value="MOCS3_Uba4"/>
    <property type="match status" value="1"/>
</dbReference>
<dbReference type="SUPFAM" id="SSF69572">
    <property type="entry name" value="Activating enzymes of the ubiquitin-like proteins"/>
    <property type="match status" value="1"/>
</dbReference>
<dbReference type="FunFam" id="3.40.50.720:FF:000033">
    <property type="entry name" value="Adenylyltransferase and sulfurtransferase MOCS3"/>
    <property type="match status" value="1"/>
</dbReference>
<evidence type="ECO:0000256" key="11">
    <source>
        <dbReference type="HAMAP-Rule" id="MF_03049"/>
    </source>
</evidence>
<dbReference type="InterPro" id="IPR000594">
    <property type="entry name" value="ThiF_NAD_FAD-bd"/>
</dbReference>
<sequence length="440" mass="46708">MSLSNEEIERYGRQMILPNIGRPGQLAIKQASVLVVGTGGLGAPVAMYLACAGIGTLGLVDHDTVAVSNIHRQVIHTEDSVGIAKTTSARQALERANSHVRYVEHNLLLDASNALDTLRPYDIIVDCTDNVPTRYLLNDACVMLGKPLVSGSALRFDGQLTVYHYHGGPCYRCLFPTPPPPETVTNCDDGGVLGPVTGMLGSLQALEVLKMVALGESAFAGRMLLADGLAGAFRTVKLRGRQKTCAVCGDEPTIKELVDYVQFCGARPDDKTKPVKMIPANERITVRELHARLNAVPTATAAAASATPAENSTTATASNSTAPTNGTSTTPNGAASSSTAAPTADRTPSPVVLLDVRAPVQFGIAHLPNSINVPWRDLPSRLDEVRALARDGTDLVVLCRRGNDSQRAVANLRKEGIECVDVIGGLEAWSADVDPEFPRY</sequence>
<keyword evidence="7" id="KW-0833">Ubl conjugation pathway</keyword>
<feature type="active site" description="Cysteine persulfide intermediate; for sulfurtransferase activity" evidence="11">
    <location>
        <position position="399"/>
    </location>
</feature>
<evidence type="ECO:0000313" key="15">
    <source>
        <dbReference type="Proteomes" id="UP000054350"/>
    </source>
</evidence>
<feature type="active site" description="Glycyl thioester intermediate; for adenylyltransferase activity" evidence="11">
    <location>
        <position position="187"/>
    </location>
</feature>
<keyword evidence="4 11" id="KW-0819">tRNA processing</keyword>
<organism evidence="14 15">
    <name type="scientific">Allomyces macrogynus (strain ATCC 38327)</name>
    <name type="common">Allomyces javanicus var. macrogynus</name>
    <dbReference type="NCBI Taxonomy" id="578462"/>
    <lineage>
        <taxon>Eukaryota</taxon>
        <taxon>Fungi</taxon>
        <taxon>Fungi incertae sedis</taxon>
        <taxon>Blastocladiomycota</taxon>
        <taxon>Blastocladiomycetes</taxon>
        <taxon>Blastocladiales</taxon>
        <taxon>Blastocladiaceae</taxon>
        <taxon>Allomyces</taxon>
    </lineage>
</organism>
<accession>A0A0L0T491</accession>
<comment type="similarity">
    <text evidence="11">In the N-terminal section; belongs to the HesA/MoeB/ThiF family. UBA4 subfamily.</text>
</comment>
<evidence type="ECO:0000256" key="12">
    <source>
        <dbReference type="SAM" id="MobiDB-lite"/>
    </source>
</evidence>
<dbReference type="AlphaFoldDB" id="A0A0L0T491"/>
<dbReference type="Pfam" id="PF00581">
    <property type="entry name" value="Rhodanese"/>
    <property type="match status" value="1"/>
</dbReference>
<dbReference type="VEuPathDB" id="FungiDB:AMAG_14089"/>
<feature type="region of interest" description="Disordered" evidence="12">
    <location>
        <begin position="300"/>
        <end position="347"/>
    </location>
</feature>
<feature type="binding site" evidence="11">
    <location>
        <position position="40"/>
    </location>
    <ligand>
        <name>ATP</name>
        <dbReference type="ChEBI" id="CHEBI:30616"/>
    </ligand>
</feature>
<proteinExistence type="inferred from homology"/>
<dbReference type="Gene3D" id="3.40.50.720">
    <property type="entry name" value="NAD(P)-binding Rossmann-like Domain"/>
    <property type="match status" value="1"/>
</dbReference>
<evidence type="ECO:0000256" key="9">
    <source>
        <dbReference type="ARBA" id="ARBA00022840"/>
    </source>
</evidence>
<dbReference type="InterPro" id="IPR028885">
    <property type="entry name" value="MOCS3/Uba4"/>
</dbReference>
<dbReference type="OMA" id="IPDVGMD"/>
<dbReference type="InterPro" id="IPR001763">
    <property type="entry name" value="Rhodanese-like_dom"/>
</dbReference>
<dbReference type="GO" id="GO:0042292">
    <property type="term" value="F:URM1 activating enzyme activity"/>
    <property type="evidence" value="ECO:0007669"/>
    <property type="project" value="TreeGrafter"/>
</dbReference>
<evidence type="ECO:0000256" key="1">
    <source>
        <dbReference type="ARBA" id="ARBA00004514"/>
    </source>
</evidence>
<feature type="binding site" evidence="11">
    <location>
        <position position="61"/>
    </location>
    <ligand>
        <name>ATP</name>
        <dbReference type="ChEBI" id="CHEBI:30616"/>
    </ligand>
</feature>
<feature type="binding site" evidence="11">
    <location>
        <position position="248"/>
    </location>
    <ligand>
        <name>Zn(2+)</name>
        <dbReference type="ChEBI" id="CHEBI:29105"/>
    </ligand>
</feature>
<dbReference type="PROSITE" id="PS50206">
    <property type="entry name" value="RHODANESE_3"/>
    <property type="match status" value="1"/>
</dbReference>
<reference evidence="14 15" key="1">
    <citation type="submission" date="2009-11" db="EMBL/GenBank/DDBJ databases">
        <title>Annotation of Allomyces macrogynus ATCC 38327.</title>
        <authorList>
            <consortium name="The Broad Institute Genome Sequencing Platform"/>
            <person name="Russ C."/>
            <person name="Cuomo C."/>
            <person name="Burger G."/>
            <person name="Gray M.W."/>
            <person name="Holland P.W.H."/>
            <person name="King N."/>
            <person name="Lang F.B.F."/>
            <person name="Roger A.J."/>
            <person name="Ruiz-Trillo I."/>
            <person name="Young S.K."/>
            <person name="Zeng Q."/>
            <person name="Gargeya S."/>
            <person name="Fitzgerald M."/>
            <person name="Haas B."/>
            <person name="Abouelleil A."/>
            <person name="Alvarado L."/>
            <person name="Arachchi H.M."/>
            <person name="Berlin A."/>
            <person name="Chapman S.B."/>
            <person name="Gearin G."/>
            <person name="Goldberg J."/>
            <person name="Griggs A."/>
            <person name="Gujja S."/>
            <person name="Hansen M."/>
            <person name="Heiman D."/>
            <person name="Howarth C."/>
            <person name="Larimer J."/>
            <person name="Lui A."/>
            <person name="MacDonald P.J.P."/>
            <person name="McCowen C."/>
            <person name="Montmayeur A."/>
            <person name="Murphy C."/>
            <person name="Neiman D."/>
            <person name="Pearson M."/>
            <person name="Priest M."/>
            <person name="Roberts A."/>
            <person name="Saif S."/>
            <person name="Shea T."/>
            <person name="Sisk P."/>
            <person name="Stolte C."/>
            <person name="Sykes S."/>
            <person name="Wortman J."/>
            <person name="Nusbaum C."/>
            <person name="Birren B."/>
        </authorList>
    </citation>
    <scope>NUCLEOTIDE SEQUENCE [LARGE SCALE GENOMIC DNA]</scope>
    <source>
        <strain evidence="14 15">ATCC 38327</strain>
    </source>
</reference>
<evidence type="ECO:0000256" key="4">
    <source>
        <dbReference type="ARBA" id="ARBA00022694"/>
    </source>
</evidence>
<dbReference type="UniPathway" id="UPA00988"/>
<dbReference type="PANTHER" id="PTHR10953">
    <property type="entry name" value="UBIQUITIN-ACTIVATING ENZYME E1"/>
    <property type="match status" value="1"/>
</dbReference>
<reference evidence="15" key="2">
    <citation type="submission" date="2009-11" db="EMBL/GenBank/DDBJ databases">
        <title>The Genome Sequence of Allomyces macrogynus strain ATCC 38327.</title>
        <authorList>
            <consortium name="The Broad Institute Genome Sequencing Platform"/>
            <person name="Russ C."/>
            <person name="Cuomo C."/>
            <person name="Shea T."/>
            <person name="Young S.K."/>
            <person name="Zeng Q."/>
            <person name="Koehrsen M."/>
            <person name="Haas B."/>
            <person name="Borodovsky M."/>
            <person name="Guigo R."/>
            <person name="Alvarado L."/>
            <person name="Berlin A."/>
            <person name="Borenstein D."/>
            <person name="Chen Z."/>
            <person name="Engels R."/>
            <person name="Freedman E."/>
            <person name="Gellesch M."/>
            <person name="Goldberg J."/>
            <person name="Griggs A."/>
            <person name="Gujja S."/>
            <person name="Heiman D."/>
            <person name="Hepburn T."/>
            <person name="Howarth C."/>
            <person name="Jen D."/>
            <person name="Larson L."/>
            <person name="Lewis B."/>
            <person name="Mehta T."/>
            <person name="Park D."/>
            <person name="Pearson M."/>
            <person name="Roberts A."/>
            <person name="Saif S."/>
            <person name="Shenoy N."/>
            <person name="Sisk P."/>
            <person name="Stolte C."/>
            <person name="Sykes S."/>
            <person name="Walk T."/>
            <person name="White J."/>
            <person name="Yandava C."/>
            <person name="Burger G."/>
            <person name="Gray M.W."/>
            <person name="Holland P.W.H."/>
            <person name="King N."/>
            <person name="Lang F.B.F."/>
            <person name="Roger A.J."/>
            <person name="Ruiz-Trillo I."/>
            <person name="Lander E."/>
            <person name="Nusbaum C."/>
        </authorList>
    </citation>
    <scope>NUCLEOTIDE SEQUENCE [LARGE SCALE GENOMIC DNA]</scope>
    <source>
        <strain evidence="15">ATCC 38327</strain>
    </source>
</reference>
<dbReference type="GO" id="GO:0005829">
    <property type="term" value="C:cytosol"/>
    <property type="evidence" value="ECO:0007669"/>
    <property type="project" value="UniProtKB-SubCell"/>
</dbReference>
<evidence type="ECO:0000256" key="7">
    <source>
        <dbReference type="ARBA" id="ARBA00022786"/>
    </source>
</evidence>
<feature type="binding site" evidence="11">
    <location>
        <position position="85"/>
    </location>
    <ligand>
        <name>ATP</name>
        <dbReference type="ChEBI" id="CHEBI:30616"/>
    </ligand>
</feature>
<evidence type="ECO:0000313" key="14">
    <source>
        <dbReference type="EMBL" id="KNE69525.1"/>
    </source>
</evidence>
<dbReference type="CDD" id="cd00757">
    <property type="entry name" value="ThiF_MoeB_HesA_family"/>
    <property type="match status" value="1"/>
</dbReference>
<feature type="domain" description="Rhodanese" evidence="13">
    <location>
        <begin position="347"/>
        <end position="438"/>
    </location>
</feature>
<dbReference type="EMBL" id="GG745361">
    <property type="protein sequence ID" value="KNE69525.1"/>
    <property type="molecule type" value="Genomic_DNA"/>
</dbReference>
<dbReference type="GO" id="GO:0004792">
    <property type="term" value="F:thiosulfate-cyanide sulfurtransferase activity"/>
    <property type="evidence" value="ECO:0007669"/>
    <property type="project" value="TreeGrafter"/>
</dbReference>
<dbReference type="SUPFAM" id="SSF52821">
    <property type="entry name" value="Rhodanese/Cell cycle control phosphatase"/>
    <property type="match status" value="1"/>
</dbReference>
<keyword evidence="15" id="KW-1185">Reference proteome</keyword>
<keyword evidence="2 11" id="KW-0963">Cytoplasm</keyword>
<evidence type="ECO:0000256" key="10">
    <source>
        <dbReference type="ARBA" id="ARBA00023268"/>
    </source>
</evidence>
<dbReference type="SMART" id="SM00450">
    <property type="entry name" value="RHOD"/>
    <property type="match status" value="1"/>
</dbReference>
<keyword evidence="5 11" id="KW-0479">Metal-binding</keyword>
<dbReference type="GO" id="GO:0005524">
    <property type="term" value="F:ATP binding"/>
    <property type="evidence" value="ECO:0007669"/>
    <property type="project" value="UniProtKB-KW"/>
</dbReference>
<dbReference type="Proteomes" id="UP000054350">
    <property type="component" value="Unassembled WGS sequence"/>
</dbReference>
<evidence type="ECO:0000259" key="13">
    <source>
        <dbReference type="PROSITE" id="PS50206"/>
    </source>
</evidence>